<dbReference type="RefSeq" id="WP_145792702.1">
    <property type="nucleotide sequence ID" value="NZ_BAAABR010000077.1"/>
</dbReference>
<keyword evidence="3" id="KW-1185">Reference proteome</keyword>
<name>A0A561EU31_9ACTN</name>
<dbReference type="InterPro" id="IPR036736">
    <property type="entry name" value="ACP-like_sf"/>
</dbReference>
<dbReference type="Proteomes" id="UP000318416">
    <property type="component" value="Unassembled WGS sequence"/>
</dbReference>
<feature type="domain" description="Carrier" evidence="1">
    <location>
        <begin position="10"/>
        <end position="84"/>
    </location>
</feature>
<dbReference type="AlphaFoldDB" id="A0A561EU31"/>
<evidence type="ECO:0000313" key="3">
    <source>
        <dbReference type="Proteomes" id="UP000318416"/>
    </source>
</evidence>
<dbReference type="SUPFAM" id="SSF47336">
    <property type="entry name" value="ACP-like"/>
    <property type="match status" value="1"/>
</dbReference>
<gene>
    <name evidence="2" type="ORF">FB465_4227</name>
</gene>
<sequence length="93" mass="10351">MSATEKRIDMRIAEHIVEILVEKYEIPTETLELTAEFETMELDSLVLVELAVILQKHYGVSVDDWEIEAAKTIENTVAMLHDKGVPAPASAAV</sequence>
<accession>A0A561EU31</accession>
<evidence type="ECO:0000259" key="1">
    <source>
        <dbReference type="PROSITE" id="PS50075"/>
    </source>
</evidence>
<reference evidence="2 3" key="1">
    <citation type="submission" date="2019-06" db="EMBL/GenBank/DDBJ databases">
        <title>Sequencing the genomes of 1000 actinobacteria strains.</title>
        <authorList>
            <person name="Klenk H.-P."/>
        </authorList>
    </citation>
    <scope>NUCLEOTIDE SEQUENCE [LARGE SCALE GENOMIC DNA]</scope>
    <source>
        <strain evidence="2 3">DSM 41649</strain>
    </source>
</reference>
<dbReference type="Gene3D" id="1.10.1200.10">
    <property type="entry name" value="ACP-like"/>
    <property type="match status" value="1"/>
</dbReference>
<evidence type="ECO:0000313" key="2">
    <source>
        <dbReference type="EMBL" id="TWE19123.1"/>
    </source>
</evidence>
<dbReference type="InterPro" id="IPR009081">
    <property type="entry name" value="PP-bd_ACP"/>
</dbReference>
<proteinExistence type="predicted"/>
<organism evidence="2 3">
    <name type="scientific">Kitasatospora atroaurantiaca</name>
    <dbReference type="NCBI Taxonomy" id="285545"/>
    <lineage>
        <taxon>Bacteria</taxon>
        <taxon>Bacillati</taxon>
        <taxon>Actinomycetota</taxon>
        <taxon>Actinomycetes</taxon>
        <taxon>Kitasatosporales</taxon>
        <taxon>Streptomycetaceae</taxon>
        <taxon>Kitasatospora</taxon>
    </lineage>
</organism>
<dbReference type="EMBL" id="VIVR01000001">
    <property type="protein sequence ID" value="TWE19123.1"/>
    <property type="molecule type" value="Genomic_DNA"/>
</dbReference>
<protein>
    <submittedName>
        <fullName evidence="2">Acyl carrier protein</fullName>
    </submittedName>
</protein>
<dbReference type="OrthoDB" id="3192863at2"/>
<dbReference type="PROSITE" id="PS50075">
    <property type="entry name" value="CARRIER"/>
    <property type="match status" value="1"/>
</dbReference>
<dbReference type="Pfam" id="PF00550">
    <property type="entry name" value="PP-binding"/>
    <property type="match status" value="1"/>
</dbReference>
<comment type="caution">
    <text evidence="2">The sequence shown here is derived from an EMBL/GenBank/DDBJ whole genome shotgun (WGS) entry which is preliminary data.</text>
</comment>